<dbReference type="AlphaFoldDB" id="A0A922J0U0"/>
<accession>A0A922J0U0</accession>
<dbReference type="Proteomes" id="UP000811246">
    <property type="component" value="Chromosome 11"/>
</dbReference>
<reference evidence="1" key="1">
    <citation type="submission" date="2021-01" db="EMBL/GenBank/DDBJ databases">
        <authorList>
            <person name="Lovell J.T."/>
            <person name="Bentley N."/>
            <person name="Bhattarai G."/>
            <person name="Jenkins J.W."/>
            <person name="Sreedasyam A."/>
            <person name="Alarcon Y."/>
            <person name="Bock C."/>
            <person name="Boston L."/>
            <person name="Carlson J."/>
            <person name="Cervantes K."/>
            <person name="Clermont K."/>
            <person name="Krom N."/>
            <person name="Kubenka K."/>
            <person name="Mamidi S."/>
            <person name="Mattison C."/>
            <person name="Monteros M."/>
            <person name="Pisani C."/>
            <person name="Plott C."/>
            <person name="Rajasekar S."/>
            <person name="Rhein H.S."/>
            <person name="Rohla C."/>
            <person name="Song M."/>
            <person name="Hilaire R.S."/>
            <person name="Shu S."/>
            <person name="Wells L."/>
            <person name="Wang X."/>
            <person name="Webber J."/>
            <person name="Heerema R.J."/>
            <person name="Klein P."/>
            <person name="Conner P."/>
            <person name="Grauke L."/>
            <person name="Grimwood J."/>
            <person name="Schmutz J."/>
            <person name="Randall J.J."/>
        </authorList>
    </citation>
    <scope>NUCLEOTIDE SEQUENCE</scope>
    <source>
        <tissue evidence="1">Leaf</tissue>
    </source>
</reference>
<evidence type="ECO:0000313" key="2">
    <source>
        <dbReference type="Proteomes" id="UP000811246"/>
    </source>
</evidence>
<sequence>MFIIFLNRSVGLFNTNFVTINIKSLLSYQFANHVKKLLIL</sequence>
<comment type="caution">
    <text evidence="1">The sequence shown here is derived from an EMBL/GenBank/DDBJ whole genome shotgun (WGS) entry which is preliminary data.</text>
</comment>
<proteinExistence type="predicted"/>
<protein>
    <submittedName>
        <fullName evidence="1">Uncharacterized protein</fullName>
    </submittedName>
</protein>
<gene>
    <name evidence="1" type="ORF">I3842_11G147300</name>
</gene>
<evidence type="ECO:0000313" key="1">
    <source>
        <dbReference type="EMBL" id="KAG6688883.1"/>
    </source>
</evidence>
<name>A0A922J0U0_CARIL</name>
<organism evidence="1 2">
    <name type="scientific">Carya illinoinensis</name>
    <name type="common">Pecan</name>
    <dbReference type="NCBI Taxonomy" id="32201"/>
    <lineage>
        <taxon>Eukaryota</taxon>
        <taxon>Viridiplantae</taxon>
        <taxon>Streptophyta</taxon>
        <taxon>Embryophyta</taxon>
        <taxon>Tracheophyta</taxon>
        <taxon>Spermatophyta</taxon>
        <taxon>Magnoliopsida</taxon>
        <taxon>eudicotyledons</taxon>
        <taxon>Gunneridae</taxon>
        <taxon>Pentapetalae</taxon>
        <taxon>rosids</taxon>
        <taxon>fabids</taxon>
        <taxon>Fagales</taxon>
        <taxon>Juglandaceae</taxon>
        <taxon>Carya</taxon>
    </lineage>
</organism>
<dbReference type="EMBL" id="CM031835">
    <property type="protein sequence ID" value="KAG6688883.1"/>
    <property type="molecule type" value="Genomic_DNA"/>
</dbReference>